<dbReference type="InterPro" id="IPR043148">
    <property type="entry name" value="TagF_C"/>
</dbReference>
<keyword evidence="1" id="KW-0472">Membrane</keyword>
<dbReference type="InterPro" id="IPR051612">
    <property type="entry name" value="Teichoic_Acid_Biosynth"/>
</dbReference>
<protein>
    <submittedName>
        <fullName evidence="2">CDP-glycerol:poly(Glycerophosphate) glycerophosphotransferase</fullName>
    </submittedName>
</protein>
<evidence type="ECO:0000313" key="2">
    <source>
        <dbReference type="EMBL" id="QHR93354.1"/>
    </source>
</evidence>
<dbReference type="Pfam" id="PF04464">
    <property type="entry name" value="Glyphos_transf"/>
    <property type="match status" value="1"/>
</dbReference>
<keyword evidence="2" id="KW-0808">Transferase</keyword>
<accession>A0A6B9XYC0</accession>
<organism evidence="2">
    <name type="scientific">Enterobacter cloacae</name>
    <dbReference type="NCBI Taxonomy" id="550"/>
    <lineage>
        <taxon>Bacteria</taxon>
        <taxon>Pseudomonadati</taxon>
        <taxon>Pseudomonadota</taxon>
        <taxon>Gammaproteobacteria</taxon>
        <taxon>Enterobacterales</taxon>
        <taxon>Enterobacteriaceae</taxon>
        <taxon>Enterobacter</taxon>
        <taxon>Enterobacter cloacae complex</taxon>
    </lineage>
</organism>
<dbReference type="PANTHER" id="PTHR37316:SF1">
    <property type="entry name" value="TEICHOIC ACID GLYCEROL-PHOSPHATE PRIMASE"/>
    <property type="match status" value="1"/>
</dbReference>
<sequence length="371" mass="42795">MCKKLCYVVNILLSIFLVSPLWIKKKINRKKIWLFGAGNGCYENNISHFHDYVLKNESPAKTEVFFVTTSHNLLKSKKFKTLIRGKAFTYAMSIVADYLVIDTCNSDISPGLHKLLGGLKINVNHGFEGFKKLPPNYYANIDAHIQCASSEKEKEIKVSMCGADKSTVFVTGYPRFDNISEYSGSEIRKILYFPTWRSWLEHVSVKELDNTEYVLAVKKFLGNEELKAFLRARNITLYYKPHHKISHLALDYLESDCIQLLKSNDNLTEHIQSSDLLITDYSSVAWDFLYNNRKVLFYIFDIETYIKEQGLYYDVRALNYSNYSLSSDGVVSLLQEYSSALASKPSNMALDFFKYKDSKNCERLMSLILEK</sequence>
<evidence type="ECO:0000256" key="1">
    <source>
        <dbReference type="SAM" id="Phobius"/>
    </source>
</evidence>
<dbReference type="SUPFAM" id="SSF53756">
    <property type="entry name" value="UDP-Glycosyltransferase/glycogen phosphorylase"/>
    <property type="match status" value="1"/>
</dbReference>
<keyword evidence="1" id="KW-1133">Transmembrane helix</keyword>
<dbReference type="AlphaFoldDB" id="A0A6B9XYC0"/>
<proteinExistence type="predicted"/>
<feature type="transmembrane region" description="Helical" evidence="1">
    <location>
        <begin position="6"/>
        <end position="23"/>
    </location>
</feature>
<name>A0A6B9XYC0_ENTCL</name>
<dbReference type="PANTHER" id="PTHR37316">
    <property type="entry name" value="TEICHOIC ACID GLYCEROL-PHOSPHATE PRIMASE"/>
    <property type="match status" value="1"/>
</dbReference>
<dbReference type="EMBL" id="MK595737">
    <property type="protein sequence ID" value="QHR93354.1"/>
    <property type="molecule type" value="Genomic_DNA"/>
</dbReference>
<reference evidence="2" key="1">
    <citation type="submission" date="2019-03" db="EMBL/GenBank/DDBJ databases">
        <title>Genetic characterization of the O-antigen and development of a molecular serotyping scheme for Enterobacter cloacae.</title>
        <authorList>
            <person name="Li Y."/>
            <person name="Huang J."/>
            <person name="Wang X."/>
            <person name="Xu C."/>
            <person name="Han T."/>
            <person name="Guo X."/>
        </authorList>
    </citation>
    <scope>NUCLEOTIDE SEQUENCE</scope>
    <source>
        <strain evidence="2">NCTC 11595</strain>
    </source>
</reference>
<dbReference type="GO" id="GO:0047355">
    <property type="term" value="F:CDP-glycerol glycerophosphotransferase activity"/>
    <property type="evidence" value="ECO:0007669"/>
    <property type="project" value="InterPro"/>
</dbReference>
<dbReference type="Gene3D" id="3.40.50.12580">
    <property type="match status" value="1"/>
</dbReference>
<keyword evidence="1" id="KW-0812">Transmembrane</keyword>
<dbReference type="InterPro" id="IPR007554">
    <property type="entry name" value="Glycerophosphate_synth"/>
</dbReference>
<dbReference type="GO" id="GO:0016020">
    <property type="term" value="C:membrane"/>
    <property type="evidence" value="ECO:0007669"/>
    <property type="project" value="InterPro"/>
</dbReference>